<dbReference type="AlphaFoldDB" id="A0A378AWI2"/>
<dbReference type="Proteomes" id="UP000255382">
    <property type="component" value="Unassembled WGS sequence"/>
</dbReference>
<keyword evidence="1" id="KW-0675">Receptor</keyword>
<name>A0A378AWI2_KLEPO</name>
<accession>A0A378AWI2</accession>
<evidence type="ECO:0000313" key="2">
    <source>
        <dbReference type="Proteomes" id="UP000255382"/>
    </source>
</evidence>
<evidence type="ECO:0000313" key="1">
    <source>
        <dbReference type="EMBL" id="STV23366.1"/>
    </source>
</evidence>
<proteinExistence type="predicted"/>
<keyword evidence="2" id="KW-1185">Reference proteome</keyword>
<organism evidence="1 2">
    <name type="scientific">Klebsiella pneumoniae subsp. ozaenae</name>
    <dbReference type="NCBI Taxonomy" id="574"/>
    <lineage>
        <taxon>Bacteria</taxon>
        <taxon>Pseudomonadati</taxon>
        <taxon>Pseudomonadota</taxon>
        <taxon>Gammaproteobacteria</taxon>
        <taxon>Enterobacterales</taxon>
        <taxon>Enterobacteriaceae</taxon>
        <taxon>Klebsiella/Raoultella group</taxon>
        <taxon>Klebsiella</taxon>
        <taxon>Klebsiella pneumoniae complex</taxon>
    </lineage>
</organism>
<reference evidence="1 2" key="1">
    <citation type="submission" date="2018-06" db="EMBL/GenBank/DDBJ databases">
        <authorList>
            <consortium name="Pathogen Informatics"/>
            <person name="Doyle S."/>
        </authorList>
    </citation>
    <scope>NUCLEOTIDE SEQUENCE [LARGE SCALE GENOMIC DNA]</scope>
    <source>
        <strain evidence="1 2">NCTC5050</strain>
    </source>
</reference>
<sequence>MVPLSDSVSFNLWGNLSKTQADAQDINAGMKRNVPVPTPVLIPPDVKGW</sequence>
<dbReference type="EMBL" id="UGLZ01000005">
    <property type="protein sequence ID" value="STV23366.1"/>
    <property type="molecule type" value="Genomic_DNA"/>
</dbReference>
<gene>
    <name evidence="1" type="ORF">NCTC5050_03548</name>
</gene>
<protein>
    <submittedName>
        <fullName evidence="1">TonB-dependent receptor</fullName>
    </submittedName>
</protein>